<dbReference type="InterPro" id="IPR013783">
    <property type="entry name" value="Ig-like_fold"/>
</dbReference>
<evidence type="ECO:0000256" key="3">
    <source>
        <dbReference type="ARBA" id="ARBA00022729"/>
    </source>
</evidence>
<dbReference type="NCBIfam" id="TIGR01167">
    <property type="entry name" value="LPXTG_anchor"/>
    <property type="match status" value="1"/>
</dbReference>
<keyword evidence="5" id="KW-0812">Transmembrane</keyword>
<gene>
    <name evidence="7" type="ORF">B4915_09230</name>
</gene>
<keyword evidence="5" id="KW-1133">Transmembrane helix</keyword>
<dbReference type="InterPro" id="IPR019931">
    <property type="entry name" value="LPXTG_anchor"/>
</dbReference>
<name>A0A2S9QN81_9MICO</name>
<sequence>MHGRALFCIRSRCYRGIREAQPPHRVLKEVAAPAGYVLPADPFTAVAVKIGETTVSDNVDIVNTQQDVPELPLTGAAGQAMLIAAAIAAVAIAAGLVLVNRRRQDLDA</sequence>
<comment type="caution">
    <text evidence="7">The sequence shown here is derived from an EMBL/GenBank/DDBJ whole genome shotgun (WGS) entry which is preliminary data.</text>
</comment>
<keyword evidence="5" id="KW-0472">Membrane</keyword>
<dbReference type="GO" id="GO:0005975">
    <property type="term" value="P:carbohydrate metabolic process"/>
    <property type="evidence" value="ECO:0007669"/>
    <property type="project" value="UniProtKB-ARBA"/>
</dbReference>
<dbReference type="Pfam" id="PF00746">
    <property type="entry name" value="Gram_pos_anchor"/>
    <property type="match status" value="1"/>
</dbReference>
<evidence type="ECO:0000256" key="4">
    <source>
        <dbReference type="ARBA" id="ARBA00023088"/>
    </source>
</evidence>
<reference evidence="7 8" key="1">
    <citation type="journal article" date="2017" name="New Microbes New Infect">
        <title>Genome sequence of 'Leucobacter massiliensis' sp. nov. isolated from human pharynx after travel to the 2014 Hajj.</title>
        <authorList>
            <person name="Leangapichart T."/>
            <person name="Gautret P."/>
            <person name="Nguyen T.T."/>
            <person name="Armstrong N."/>
            <person name="Rolain J.M."/>
        </authorList>
    </citation>
    <scope>NUCLEOTIDE SEQUENCE [LARGE SCALE GENOMIC DNA]</scope>
    <source>
        <strain evidence="7 8">122RC15</strain>
    </source>
</reference>
<dbReference type="EMBL" id="MWZD01000017">
    <property type="protein sequence ID" value="PRI11038.1"/>
    <property type="molecule type" value="Genomic_DNA"/>
</dbReference>
<accession>A0A2S9QN81</accession>
<evidence type="ECO:0000313" key="8">
    <source>
        <dbReference type="Proteomes" id="UP000238650"/>
    </source>
</evidence>
<keyword evidence="8" id="KW-1185">Reference proteome</keyword>
<evidence type="ECO:0000259" key="6">
    <source>
        <dbReference type="Pfam" id="PF00746"/>
    </source>
</evidence>
<evidence type="ECO:0000256" key="2">
    <source>
        <dbReference type="ARBA" id="ARBA00022525"/>
    </source>
</evidence>
<feature type="transmembrane region" description="Helical" evidence="5">
    <location>
        <begin position="76"/>
        <end position="99"/>
    </location>
</feature>
<dbReference type="Gene3D" id="2.60.40.10">
    <property type="entry name" value="Immunoglobulins"/>
    <property type="match status" value="1"/>
</dbReference>
<organism evidence="7 8">
    <name type="scientific">Leucobacter massiliensis</name>
    <dbReference type="NCBI Taxonomy" id="1686285"/>
    <lineage>
        <taxon>Bacteria</taxon>
        <taxon>Bacillati</taxon>
        <taxon>Actinomycetota</taxon>
        <taxon>Actinomycetes</taxon>
        <taxon>Micrococcales</taxon>
        <taxon>Microbacteriaceae</taxon>
        <taxon>Leucobacter</taxon>
    </lineage>
</organism>
<feature type="domain" description="Gram-positive cocci surface proteins LPxTG" evidence="6">
    <location>
        <begin position="65"/>
        <end position="104"/>
    </location>
</feature>
<dbReference type="Proteomes" id="UP000238650">
    <property type="component" value="Unassembled WGS sequence"/>
</dbReference>
<keyword evidence="3" id="KW-0732">Signal</keyword>
<proteinExistence type="predicted"/>
<evidence type="ECO:0000256" key="5">
    <source>
        <dbReference type="SAM" id="Phobius"/>
    </source>
</evidence>
<dbReference type="AlphaFoldDB" id="A0A2S9QN81"/>
<keyword evidence="4" id="KW-0572">Peptidoglycan-anchor</keyword>
<keyword evidence="2" id="KW-0964">Secreted</keyword>
<evidence type="ECO:0000313" key="7">
    <source>
        <dbReference type="EMBL" id="PRI11038.1"/>
    </source>
</evidence>
<protein>
    <recommendedName>
        <fullName evidence="6">Gram-positive cocci surface proteins LPxTG domain-containing protein</fullName>
    </recommendedName>
</protein>
<evidence type="ECO:0000256" key="1">
    <source>
        <dbReference type="ARBA" id="ARBA00022512"/>
    </source>
</evidence>
<keyword evidence="1" id="KW-0134">Cell wall</keyword>